<dbReference type="STRING" id="1448321.A0A317WL84"/>
<evidence type="ECO:0000256" key="1">
    <source>
        <dbReference type="ARBA" id="ARBA00023002"/>
    </source>
</evidence>
<evidence type="ECO:0000313" key="3">
    <source>
        <dbReference type="Proteomes" id="UP000247233"/>
    </source>
</evidence>
<dbReference type="GeneID" id="37063201"/>
<dbReference type="Gene3D" id="3.40.50.720">
    <property type="entry name" value="NAD(P)-binding Rossmann-like Domain"/>
    <property type="match status" value="1"/>
</dbReference>
<dbReference type="GO" id="GO:0016491">
    <property type="term" value="F:oxidoreductase activity"/>
    <property type="evidence" value="ECO:0007669"/>
    <property type="project" value="UniProtKB-KW"/>
</dbReference>
<organism evidence="2 3">
    <name type="scientific">Aspergillus heteromorphus CBS 117.55</name>
    <dbReference type="NCBI Taxonomy" id="1448321"/>
    <lineage>
        <taxon>Eukaryota</taxon>
        <taxon>Fungi</taxon>
        <taxon>Dikarya</taxon>
        <taxon>Ascomycota</taxon>
        <taxon>Pezizomycotina</taxon>
        <taxon>Eurotiomycetes</taxon>
        <taxon>Eurotiomycetidae</taxon>
        <taxon>Eurotiales</taxon>
        <taxon>Aspergillaceae</taxon>
        <taxon>Aspergillus</taxon>
        <taxon>Aspergillus subgen. Circumdati</taxon>
    </lineage>
</organism>
<protein>
    <submittedName>
        <fullName evidence="2">Short-chain dehydrogenases/reductase</fullName>
    </submittedName>
</protein>
<dbReference type="PANTHER" id="PTHR47534:SF3">
    <property type="entry name" value="ALCOHOL DEHYDROGENASE-LIKE C-TERMINAL DOMAIN-CONTAINING PROTEIN"/>
    <property type="match status" value="1"/>
</dbReference>
<comment type="caution">
    <text evidence="2">The sequence shown here is derived from an EMBL/GenBank/DDBJ whole genome shotgun (WGS) entry which is preliminary data.</text>
</comment>
<gene>
    <name evidence="2" type="ORF">BO70DRAFT_333196</name>
</gene>
<dbReference type="RefSeq" id="XP_025400997.1">
    <property type="nucleotide sequence ID" value="XM_025540964.1"/>
</dbReference>
<name>A0A317WL84_9EURO</name>
<dbReference type="SUPFAM" id="SSF51735">
    <property type="entry name" value="NAD(P)-binding Rossmann-fold domains"/>
    <property type="match status" value="1"/>
</dbReference>
<dbReference type="OrthoDB" id="2898509at2759"/>
<dbReference type="Proteomes" id="UP000247233">
    <property type="component" value="Unassembled WGS sequence"/>
</dbReference>
<accession>A0A317WL84</accession>
<proteinExistence type="predicted"/>
<keyword evidence="1" id="KW-0560">Oxidoreductase</keyword>
<sequence>MIALPDIQSSNARITTSLSEGSVALFVGGTSGVGEITLKQFASHTKRPRIYFVGRSQEAGTRIATECKTMNPEGEYIFIPADASLIRVVDEVSRGAGGHEGQIDTTDLEARKASIPFYRGHITSMTTLALEHLAEQAPTVSFINVHPGIVKSGVLRETDNLRMWVVWIVLLLLGRWVYVPEAESAERHLFLLTSAMYPASHGEDAEVSVPEGMSVARGADGSRGSGVYSMLWTGESPDNAVQALAGLRAHGIGEVVWRYTESQFKRITGVESI</sequence>
<dbReference type="EMBL" id="MSFL01000007">
    <property type="protein sequence ID" value="PWY86765.1"/>
    <property type="molecule type" value="Genomic_DNA"/>
</dbReference>
<keyword evidence="3" id="KW-1185">Reference proteome</keyword>
<dbReference type="PANTHER" id="PTHR47534">
    <property type="entry name" value="YALI0E05731P"/>
    <property type="match status" value="1"/>
</dbReference>
<dbReference type="VEuPathDB" id="FungiDB:BO70DRAFT_333196"/>
<reference evidence="2 3" key="1">
    <citation type="submission" date="2016-12" db="EMBL/GenBank/DDBJ databases">
        <title>The genomes of Aspergillus section Nigri reveals drivers in fungal speciation.</title>
        <authorList>
            <consortium name="DOE Joint Genome Institute"/>
            <person name="Vesth T.C."/>
            <person name="Nybo J."/>
            <person name="Theobald S."/>
            <person name="Brandl J."/>
            <person name="Frisvad J.C."/>
            <person name="Nielsen K.F."/>
            <person name="Lyhne E.K."/>
            <person name="Kogle M.E."/>
            <person name="Kuo A."/>
            <person name="Riley R."/>
            <person name="Clum A."/>
            <person name="Nolan M."/>
            <person name="Lipzen A."/>
            <person name="Salamov A."/>
            <person name="Henrissat B."/>
            <person name="Wiebenga A."/>
            <person name="De Vries R.P."/>
            <person name="Grigoriev I.V."/>
            <person name="Mortensen U.H."/>
            <person name="Andersen M.R."/>
            <person name="Baker S.E."/>
        </authorList>
    </citation>
    <scope>NUCLEOTIDE SEQUENCE [LARGE SCALE GENOMIC DNA]</scope>
    <source>
        <strain evidence="2 3">CBS 117.55</strain>
    </source>
</reference>
<evidence type="ECO:0000313" key="2">
    <source>
        <dbReference type="EMBL" id="PWY86765.1"/>
    </source>
</evidence>
<dbReference type="InterPro" id="IPR036291">
    <property type="entry name" value="NAD(P)-bd_dom_sf"/>
</dbReference>
<dbReference type="AlphaFoldDB" id="A0A317WL84"/>
<dbReference type="InterPro" id="IPR052228">
    <property type="entry name" value="Sec_Metab_Biosynth_Oxidored"/>
</dbReference>